<evidence type="ECO:0000313" key="2">
    <source>
        <dbReference type="Proteomes" id="UP000597444"/>
    </source>
</evidence>
<dbReference type="RefSeq" id="WP_220205123.1">
    <property type="nucleotide sequence ID" value="NZ_BNJK01000001.1"/>
</dbReference>
<keyword evidence="2" id="KW-1185">Reference proteome</keyword>
<sequence>MKELLPEPLLECKYGWGQHLRLYPEYLDLDGSLYPLNDLLCVSPVYQQFLGIASARLEIAFQRKTLVVRGIAEVDVARKIVEYLMQQLTYLLLKDESDGASSEMVAVQHPPATTASWPAYFSGDLSIPLSSSPLVLPACYPPCTEERVLRERASATTLPIETPYWQRVHQEQRQRRFKRLQTERSLREHGFDVEKLAQDLQQGLIFPIQVSVHLFAGEYAYYCTEATRSGELLSSGEQLRRKGDDYGALIFTNERMIYLGRRGQIILGYAHLLYVSRMRRAVAFMAEHWKEREVFEVPRPLECTMYLEYLLQAFQKTRSRRVDDAVLSSHYMIQTCPTSEGAEQHLPVEEIDTVQFVHDEQDILECQKTGYEGGR</sequence>
<name>A0A8J3IP77_9CHLR</name>
<organism evidence="1 2">
    <name type="scientific">Reticulibacter mediterranei</name>
    <dbReference type="NCBI Taxonomy" id="2778369"/>
    <lineage>
        <taxon>Bacteria</taxon>
        <taxon>Bacillati</taxon>
        <taxon>Chloroflexota</taxon>
        <taxon>Ktedonobacteria</taxon>
        <taxon>Ktedonobacterales</taxon>
        <taxon>Reticulibacteraceae</taxon>
        <taxon>Reticulibacter</taxon>
    </lineage>
</organism>
<gene>
    <name evidence="1" type="ORF">KSF_044280</name>
</gene>
<comment type="caution">
    <text evidence="1">The sequence shown here is derived from an EMBL/GenBank/DDBJ whole genome shotgun (WGS) entry which is preliminary data.</text>
</comment>
<reference evidence="1" key="1">
    <citation type="submission" date="2020-10" db="EMBL/GenBank/DDBJ databases">
        <title>Taxonomic study of unclassified bacteria belonging to the class Ktedonobacteria.</title>
        <authorList>
            <person name="Yabe S."/>
            <person name="Wang C.M."/>
            <person name="Zheng Y."/>
            <person name="Sakai Y."/>
            <person name="Cavaletti L."/>
            <person name="Monciardini P."/>
            <person name="Donadio S."/>
        </authorList>
    </citation>
    <scope>NUCLEOTIDE SEQUENCE</scope>
    <source>
        <strain evidence="1">ID150040</strain>
    </source>
</reference>
<dbReference type="Proteomes" id="UP000597444">
    <property type="component" value="Unassembled WGS sequence"/>
</dbReference>
<evidence type="ECO:0000313" key="1">
    <source>
        <dbReference type="EMBL" id="GHO94380.1"/>
    </source>
</evidence>
<protein>
    <submittedName>
        <fullName evidence="1">Uncharacterized protein</fullName>
    </submittedName>
</protein>
<dbReference type="AlphaFoldDB" id="A0A8J3IP77"/>
<accession>A0A8J3IP77</accession>
<dbReference type="EMBL" id="BNJK01000001">
    <property type="protein sequence ID" value="GHO94380.1"/>
    <property type="molecule type" value="Genomic_DNA"/>
</dbReference>
<proteinExistence type="predicted"/>